<evidence type="ECO:0000313" key="2">
    <source>
        <dbReference type="EMBL" id="WNB18526.1"/>
    </source>
</evidence>
<keyword evidence="1" id="KW-1133">Transmembrane helix</keyword>
<proteinExistence type="predicted"/>
<dbReference type="AlphaFoldDB" id="A0AA51ZXG9"/>
<dbReference type="RefSeq" id="WP_322348038.1">
    <property type="nucleotide sequence ID" value="NZ_CP129968.2"/>
</dbReference>
<keyword evidence="1" id="KW-0812">Transmembrane</keyword>
<sequence length="243" mass="27320">MPIDNSLNSEQQSHEMEEIVGKVPNWITRWGITVLFFVALIGAFISAFIQFPDTISADVIIQALEQPGKVSLTRDDASQEFIFMVKDEDFVKPGDTLFIHKNDKLKINKPIITPMSGQVFITKGIDADNTQDYLVWVVPKTTDFEVKLKYPLKGSGKIENGQEVVINIQNYPPSDFGYLTGKISKILPVPLEGQMQAYVKLDSMKLKTNTGKILPLDYLMEGKAEIILENRTIAKRIFGNILP</sequence>
<gene>
    <name evidence="2" type="ORF">QYS47_30475</name>
</gene>
<keyword evidence="1" id="KW-0472">Membrane</keyword>
<name>A0AA51ZXG9_9BACT</name>
<dbReference type="EMBL" id="CP129968">
    <property type="protein sequence ID" value="WNB18526.1"/>
    <property type="molecule type" value="Genomic_DNA"/>
</dbReference>
<dbReference type="KEGG" id="marp:QYS47_30475"/>
<accession>A0AA51ZXG9</accession>
<feature type="transmembrane region" description="Helical" evidence="1">
    <location>
        <begin position="30"/>
        <end position="49"/>
    </location>
</feature>
<organism evidence="2">
    <name type="scientific">Marivirga arenosa</name>
    <dbReference type="NCBI Taxonomy" id="3059076"/>
    <lineage>
        <taxon>Bacteria</taxon>
        <taxon>Pseudomonadati</taxon>
        <taxon>Bacteroidota</taxon>
        <taxon>Cytophagia</taxon>
        <taxon>Cytophagales</taxon>
        <taxon>Marivirgaceae</taxon>
        <taxon>Marivirga</taxon>
    </lineage>
</organism>
<dbReference type="Proteomes" id="UP001232019">
    <property type="component" value="Chromosome"/>
</dbReference>
<evidence type="ECO:0000256" key="1">
    <source>
        <dbReference type="SAM" id="Phobius"/>
    </source>
</evidence>
<protein>
    <submittedName>
        <fullName evidence="2">HlyD family efflux transporter periplasmic adaptor subunit</fullName>
    </submittedName>
</protein>
<reference evidence="2" key="1">
    <citation type="submission" date="2023-08" db="EMBL/GenBank/DDBJ databases">
        <title>Comparative genomics and taxonomic characterization of three novel marine species of genus Marivirga.</title>
        <authorList>
            <person name="Muhammad N."/>
            <person name="Kim S.-G."/>
        </authorList>
    </citation>
    <scope>NUCLEOTIDE SEQUENCE</scope>
    <source>
        <strain evidence="2">BKB1-2</strain>
    </source>
</reference>